<evidence type="ECO:0000256" key="13">
    <source>
        <dbReference type="ARBA" id="ARBA00081141"/>
    </source>
</evidence>
<dbReference type="PANTHER" id="PTHR43020">
    <property type="entry name" value="CDK5 REGULATORY SUBUNIT-ASSOCIATED PROTEIN 1"/>
    <property type="match status" value="1"/>
</dbReference>
<evidence type="ECO:0000256" key="4">
    <source>
        <dbReference type="ARBA" id="ARBA00022490"/>
    </source>
</evidence>
<proteinExistence type="predicted"/>
<dbReference type="STRING" id="1121455.SAMN02745728_00712"/>
<dbReference type="Gene3D" id="3.80.30.20">
    <property type="entry name" value="tm_1862 like domain"/>
    <property type="match status" value="1"/>
</dbReference>
<dbReference type="SFLD" id="SFLDG01061">
    <property type="entry name" value="methylthiotransferase"/>
    <property type="match status" value="1"/>
</dbReference>
<evidence type="ECO:0000313" key="16">
    <source>
        <dbReference type="EMBL" id="SHN55733.1"/>
    </source>
</evidence>
<dbReference type="SFLD" id="SFLDG01082">
    <property type="entry name" value="B12-binding_domain_containing"/>
    <property type="match status" value="1"/>
</dbReference>
<evidence type="ECO:0000256" key="10">
    <source>
        <dbReference type="ARBA" id="ARBA00033765"/>
    </source>
</evidence>
<dbReference type="InterPro" id="IPR038135">
    <property type="entry name" value="Methylthiotransferase_N_sf"/>
</dbReference>
<dbReference type="RefSeq" id="WP_072696403.1">
    <property type="nucleotide sequence ID" value="NZ_FRDI01000003.1"/>
</dbReference>
<evidence type="ECO:0000256" key="11">
    <source>
        <dbReference type="ARBA" id="ARBA00068570"/>
    </source>
</evidence>
<dbReference type="PANTHER" id="PTHR43020:SF2">
    <property type="entry name" value="MITOCHONDRIAL TRNA METHYLTHIOTRANSFERASE CDK5RAP1"/>
    <property type="match status" value="1"/>
</dbReference>
<evidence type="ECO:0000256" key="8">
    <source>
        <dbReference type="ARBA" id="ARBA00023004"/>
    </source>
</evidence>
<reference evidence="16 17" key="1">
    <citation type="submission" date="2016-12" db="EMBL/GenBank/DDBJ databases">
        <authorList>
            <person name="Song W.-J."/>
            <person name="Kurnit D.M."/>
        </authorList>
    </citation>
    <scope>NUCLEOTIDE SEQUENCE [LARGE SCALE GENOMIC DNA]</scope>
    <source>
        <strain evidence="16 17">DSM 11393</strain>
    </source>
</reference>
<dbReference type="InterPro" id="IPR005839">
    <property type="entry name" value="Methylthiotransferase"/>
</dbReference>
<keyword evidence="8" id="KW-0408">Iron</keyword>
<evidence type="ECO:0000259" key="15">
    <source>
        <dbReference type="PROSITE" id="PS51918"/>
    </source>
</evidence>
<evidence type="ECO:0000313" key="17">
    <source>
        <dbReference type="Proteomes" id="UP000186469"/>
    </source>
</evidence>
<dbReference type="NCBIfam" id="TIGR00089">
    <property type="entry name" value="MiaB/RimO family radical SAM methylthiotransferase"/>
    <property type="match status" value="1"/>
</dbReference>
<keyword evidence="4" id="KW-0963">Cytoplasm</keyword>
<keyword evidence="6" id="KW-0949">S-adenosyl-L-methionine</keyword>
<keyword evidence="5 16" id="KW-0808">Transferase</keyword>
<dbReference type="GO" id="GO:0051539">
    <property type="term" value="F:4 iron, 4 sulfur cluster binding"/>
    <property type="evidence" value="ECO:0007669"/>
    <property type="project" value="UniProtKB-KW"/>
</dbReference>
<feature type="domain" description="Radical SAM core" evidence="15">
    <location>
        <begin position="149"/>
        <end position="380"/>
    </location>
</feature>
<dbReference type="PROSITE" id="PS51918">
    <property type="entry name" value="RADICAL_SAM"/>
    <property type="match status" value="1"/>
</dbReference>
<dbReference type="FunFam" id="3.80.30.20:FF:000001">
    <property type="entry name" value="tRNA-2-methylthio-N(6)-dimethylallyladenosine synthase 2"/>
    <property type="match status" value="1"/>
</dbReference>
<evidence type="ECO:0000256" key="3">
    <source>
        <dbReference type="ARBA" id="ARBA00022485"/>
    </source>
</evidence>
<dbReference type="Pfam" id="PF00919">
    <property type="entry name" value="UPF0004"/>
    <property type="match status" value="1"/>
</dbReference>
<dbReference type="SMART" id="SM00729">
    <property type="entry name" value="Elp3"/>
    <property type="match status" value="1"/>
</dbReference>
<dbReference type="InterPro" id="IPR058240">
    <property type="entry name" value="rSAM_sf"/>
</dbReference>
<dbReference type="InterPro" id="IPR006638">
    <property type="entry name" value="Elp3/MiaA/NifB-like_rSAM"/>
</dbReference>
<dbReference type="CDD" id="cd01335">
    <property type="entry name" value="Radical_SAM"/>
    <property type="match status" value="1"/>
</dbReference>
<keyword evidence="7" id="KW-0479">Metal-binding</keyword>
<dbReference type="NCBIfam" id="TIGR01574">
    <property type="entry name" value="miaB-methiolase"/>
    <property type="match status" value="1"/>
</dbReference>
<dbReference type="GO" id="GO:0005829">
    <property type="term" value="C:cytosol"/>
    <property type="evidence" value="ECO:0007669"/>
    <property type="project" value="TreeGrafter"/>
</dbReference>
<feature type="domain" description="MTTase N-terminal" evidence="14">
    <location>
        <begin position="5"/>
        <end position="121"/>
    </location>
</feature>
<dbReference type="GO" id="GO:0046872">
    <property type="term" value="F:metal ion binding"/>
    <property type="evidence" value="ECO:0007669"/>
    <property type="project" value="UniProtKB-KW"/>
</dbReference>
<dbReference type="InterPro" id="IPR020612">
    <property type="entry name" value="Methylthiotransferase_CS"/>
</dbReference>
<comment type="cofactor">
    <cofactor evidence="1">
        <name>[4Fe-4S] cluster</name>
        <dbReference type="ChEBI" id="CHEBI:49883"/>
    </cofactor>
</comment>
<dbReference type="PROSITE" id="PS51449">
    <property type="entry name" value="MTTASE_N"/>
    <property type="match status" value="1"/>
</dbReference>
<sequence length="459" mass="52380">MSKLPTFYIFTFGCQMNANDSDWLKRALLSYGFEYTTHDKAELIIFNTCSVRDKPEQKVYSEIGRFSKIAQRKKRKIMIAVGGCVAQQVGKTLLSRFPLVKLVFGTDNLAQVPKFMLEVAQDSSKRFCLTDFNEEINERTHYFEMMNVKEQSGSAFVNIMQGCDNFCSYCIVPYVRGRQKSRNSQAILDECQGLIEKGCRELTLLGQNVNSYGQDKTGDGTNFSSLLKQLLPLKGLERLHFMTAHPKDISDELIELLGSEKKLSPRLHLPIQSGSDKILKLMNRKYTVKDYLLLVEKVRKVRSDIQLSTDMMVGFPDESDLDFKDTLTIMNEIRFLDIYSYIYSDRPNTKSLMFNNKIERKLGLERLSILQEQQKEYTKNILSAMLGNITEVFVDTKISNQQLSVTEQGILGWQGKDHFDTTVNLIVKEDIALNGLIVPSKIIETGQHSLVAVQVGKAW</sequence>
<name>A0A1M7SB79_9BACT</name>
<keyword evidence="9" id="KW-0411">Iron-sulfur</keyword>
<evidence type="ECO:0000256" key="9">
    <source>
        <dbReference type="ARBA" id="ARBA00023014"/>
    </source>
</evidence>
<evidence type="ECO:0000256" key="1">
    <source>
        <dbReference type="ARBA" id="ARBA00001966"/>
    </source>
</evidence>
<dbReference type="InterPro" id="IPR007197">
    <property type="entry name" value="rSAM"/>
</dbReference>
<evidence type="ECO:0000256" key="12">
    <source>
        <dbReference type="ARBA" id="ARBA00080698"/>
    </source>
</evidence>
<dbReference type="Gene3D" id="3.40.50.12160">
    <property type="entry name" value="Methylthiotransferase, N-terminal domain"/>
    <property type="match status" value="1"/>
</dbReference>
<gene>
    <name evidence="16" type="ORF">SAMN02745728_00712</name>
</gene>
<comment type="function">
    <text evidence="2">Catalyzes the methylthiolation of N6-(dimethylallyl)adenosine (i(6)A), leading to the formation of 2-methylthio-N6-(dimethylallyl)adenosine (ms(2)i(6)A) at position 37 in tRNAs that read codons beginning with uridine.</text>
</comment>
<evidence type="ECO:0000256" key="2">
    <source>
        <dbReference type="ARBA" id="ARBA00003234"/>
    </source>
</evidence>
<dbReference type="SUPFAM" id="SSF102114">
    <property type="entry name" value="Radical SAM enzymes"/>
    <property type="match status" value="1"/>
</dbReference>
<organism evidence="16 17">
    <name type="scientific">Desulfovibrio litoralis DSM 11393</name>
    <dbReference type="NCBI Taxonomy" id="1121455"/>
    <lineage>
        <taxon>Bacteria</taxon>
        <taxon>Pseudomonadati</taxon>
        <taxon>Thermodesulfobacteriota</taxon>
        <taxon>Desulfovibrionia</taxon>
        <taxon>Desulfovibrionales</taxon>
        <taxon>Desulfovibrionaceae</taxon>
        <taxon>Desulfovibrio</taxon>
    </lineage>
</organism>
<dbReference type="InterPro" id="IPR006463">
    <property type="entry name" value="MiaB_methiolase"/>
</dbReference>
<protein>
    <recommendedName>
        <fullName evidence="11">tRNA-2-methylthio-N(6)-dimethylallyladenosine synthase</fullName>
        <ecNumber evidence="10">2.8.4.3</ecNumber>
    </recommendedName>
    <alternativeName>
        <fullName evidence="13">(Dimethylallyl)adenosine tRNA methylthiotransferase MiaB</fullName>
    </alternativeName>
    <alternativeName>
        <fullName evidence="12">tRNA-i(6)A37 methylthiotransferase</fullName>
    </alternativeName>
</protein>
<dbReference type="PROSITE" id="PS01278">
    <property type="entry name" value="MTTASE_RADICAL"/>
    <property type="match status" value="1"/>
</dbReference>
<accession>A0A1M7SB79</accession>
<dbReference type="OrthoDB" id="9805215at2"/>
<dbReference type="Pfam" id="PF04055">
    <property type="entry name" value="Radical_SAM"/>
    <property type="match status" value="1"/>
</dbReference>
<dbReference type="FunFam" id="3.40.50.12160:FF:000003">
    <property type="entry name" value="CDK5 regulatory subunit-associated protein 1"/>
    <property type="match status" value="1"/>
</dbReference>
<dbReference type="EC" id="2.8.4.3" evidence="10"/>
<keyword evidence="17" id="KW-1185">Reference proteome</keyword>
<evidence type="ECO:0000256" key="6">
    <source>
        <dbReference type="ARBA" id="ARBA00022691"/>
    </source>
</evidence>
<evidence type="ECO:0000256" key="5">
    <source>
        <dbReference type="ARBA" id="ARBA00022679"/>
    </source>
</evidence>
<dbReference type="AlphaFoldDB" id="A0A1M7SB79"/>
<dbReference type="EMBL" id="FRDI01000003">
    <property type="protein sequence ID" value="SHN55733.1"/>
    <property type="molecule type" value="Genomic_DNA"/>
</dbReference>
<dbReference type="InterPro" id="IPR013848">
    <property type="entry name" value="Methylthiotransferase_N"/>
</dbReference>
<dbReference type="SFLD" id="SFLDS00029">
    <property type="entry name" value="Radical_SAM"/>
    <property type="match status" value="1"/>
</dbReference>
<dbReference type="InterPro" id="IPR023404">
    <property type="entry name" value="rSAM_horseshoe"/>
</dbReference>
<evidence type="ECO:0000259" key="14">
    <source>
        <dbReference type="PROSITE" id="PS51449"/>
    </source>
</evidence>
<dbReference type="GO" id="GO:0035597">
    <property type="term" value="F:tRNA-2-methylthio-N(6)-dimethylallyladenosine(37) synthase activity"/>
    <property type="evidence" value="ECO:0007669"/>
    <property type="project" value="UniProtKB-EC"/>
</dbReference>
<keyword evidence="3" id="KW-0004">4Fe-4S</keyword>
<dbReference type="SFLD" id="SFLDF00273">
    <property type="entry name" value="(dimethylallyl)adenosine_tRNA"/>
    <property type="match status" value="1"/>
</dbReference>
<dbReference type="Proteomes" id="UP000186469">
    <property type="component" value="Unassembled WGS sequence"/>
</dbReference>
<evidence type="ECO:0000256" key="7">
    <source>
        <dbReference type="ARBA" id="ARBA00022723"/>
    </source>
</evidence>